<feature type="transmembrane region" description="Helical" evidence="1">
    <location>
        <begin position="35"/>
        <end position="58"/>
    </location>
</feature>
<dbReference type="EMBL" id="VNFH01000010">
    <property type="protein sequence ID" value="TVU68368.1"/>
    <property type="molecule type" value="Genomic_DNA"/>
</dbReference>
<dbReference type="PROSITE" id="PS51318">
    <property type="entry name" value="TAT"/>
    <property type="match status" value="1"/>
</dbReference>
<dbReference type="InterPro" id="IPR008557">
    <property type="entry name" value="PhoX"/>
</dbReference>
<dbReference type="PANTHER" id="PTHR35399">
    <property type="entry name" value="SLR8030 PROTEIN"/>
    <property type="match status" value="1"/>
</dbReference>
<dbReference type="RefSeq" id="WP_144727918.1">
    <property type="nucleotide sequence ID" value="NZ_CAWOWR010000002.1"/>
</dbReference>
<keyword evidence="1" id="KW-0812">Transmembrane</keyword>
<evidence type="ECO:0000313" key="3">
    <source>
        <dbReference type="Proteomes" id="UP000319941"/>
    </source>
</evidence>
<dbReference type="InterPro" id="IPR006311">
    <property type="entry name" value="TAT_signal"/>
</dbReference>
<accession>A0A558HH30</accession>
<comment type="caution">
    <text evidence="2">The sequence shown here is derived from an EMBL/GenBank/DDBJ whole genome shotgun (WGS) entry which is preliminary data.</text>
</comment>
<keyword evidence="1" id="KW-1133">Transmembrane helix</keyword>
<protein>
    <submittedName>
        <fullName evidence="2">PhoX family phosphatase</fullName>
    </submittedName>
</protein>
<dbReference type="STRING" id="553385.GCA_000591415_00995"/>
<dbReference type="Pfam" id="PF05787">
    <property type="entry name" value="PhoX"/>
    <property type="match status" value="1"/>
</dbReference>
<dbReference type="OrthoDB" id="9801383at2"/>
<proteinExistence type="predicted"/>
<dbReference type="Proteomes" id="UP000319941">
    <property type="component" value="Unassembled WGS sequence"/>
</dbReference>
<gene>
    <name evidence="2" type="ORF">FQP86_14315</name>
</gene>
<name>A0A558HH30_9GAMM</name>
<evidence type="ECO:0000256" key="1">
    <source>
        <dbReference type="SAM" id="Phobius"/>
    </source>
</evidence>
<sequence length="717" mass="77023">MSKEIEDHRLLNSSSNEPFSSVIEKHVSRRNVLQGGLGMAAVSVLGGFGLAGVSGAAYSDASKQKAPATEKTPLTLAFESINGSRTDAFVVPAGYTAQVLAPWGTPLNDAAPQWREDLALTPEIQANSIGMHHDGMHNFALSAATASSHFLLVMNNEYIDQDALWAPKGGATNAETGKRPADEVRTEINAHGVSVVEIKKDTAGKWSVVTDSKYNRRITSASEMKLSGPVAGSDHVKTVFSPDGMLARGTNNNCANGYTPWGTYLTCEENWPGYFVKRDDRQQDDDRIGLELERGRYGWETAAGDASEINGEFARFDNTPTADSADKDYRNEPRAFGYIVEIDPYTGEKAVKRTALGRFRHEGCWPGKLVEGQPVVFYSGHDSRNEYIYKFVSDVVWNAADAHVAGEVKDRLAIGDKYMDKGTLYVAQFAADGTGKWLKLVPDSVTRDGRTLASALNLATDDLAGIIINTADAADLMGATPMDRPEWGAVDPVSGEVYMTLTNNSKRTGQGSAASYTTQGTAIEAPGVGFETAPVNAANPRADNEAGQIIRWRESDAHAEFDWEIFVFGAAASDADNLSGLTEMNQFASPDGLYFDEREGGQGILWIETDNGYEGVTEATNDQVLAVVPATLQQAEGDAAVIGADNQAQLKRFAVGPNGCEVTGIFATPDRTALFVNIQHPGNWPQDDDATAVTQGSVRPRASTVVIQRADGGQVGV</sequence>
<dbReference type="PANTHER" id="PTHR35399:SF2">
    <property type="entry name" value="DUF839 DOMAIN-CONTAINING PROTEIN"/>
    <property type="match status" value="1"/>
</dbReference>
<keyword evidence="1" id="KW-0472">Membrane</keyword>
<reference evidence="2 3" key="1">
    <citation type="submission" date="2019-07" db="EMBL/GenBank/DDBJ databases">
        <title>Diversity of Bacteria from Kongsfjorden, Arctic.</title>
        <authorList>
            <person name="Yu Y."/>
        </authorList>
    </citation>
    <scope>NUCLEOTIDE SEQUENCE [LARGE SCALE GENOMIC DNA]</scope>
    <source>
        <strain evidence="2 3">SM1923</strain>
    </source>
</reference>
<organism evidence="2 3">
    <name type="scientific">Cobetia crustatorum</name>
    <dbReference type="NCBI Taxonomy" id="553385"/>
    <lineage>
        <taxon>Bacteria</taxon>
        <taxon>Pseudomonadati</taxon>
        <taxon>Pseudomonadota</taxon>
        <taxon>Gammaproteobacteria</taxon>
        <taxon>Oceanospirillales</taxon>
        <taxon>Halomonadaceae</taxon>
        <taxon>Cobetia</taxon>
    </lineage>
</organism>
<keyword evidence="3" id="KW-1185">Reference proteome</keyword>
<dbReference type="AlphaFoldDB" id="A0A558HH30"/>
<evidence type="ECO:0000313" key="2">
    <source>
        <dbReference type="EMBL" id="TVU68368.1"/>
    </source>
</evidence>